<comment type="cofactor">
    <cofactor evidence="1">
        <name>[4Fe-4S] cluster</name>
        <dbReference type="ChEBI" id="CHEBI:49883"/>
    </cofactor>
</comment>
<dbReference type="GO" id="GO:0051539">
    <property type="term" value="F:4 iron, 4 sulfur cluster binding"/>
    <property type="evidence" value="ECO:0007669"/>
    <property type="project" value="UniProtKB-KW"/>
</dbReference>
<evidence type="ECO:0000256" key="8">
    <source>
        <dbReference type="ARBA" id="ARBA00023125"/>
    </source>
</evidence>
<dbReference type="GO" id="GO:0003677">
    <property type="term" value="F:DNA binding"/>
    <property type="evidence" value="ECO:0007669"/>
    <property type="project" value="UniProtKB-KW"/>
</dbReference>
<dbReference type="Proteomes" id="UP000259040">
    <property type="component" value="Segment"/>
</dbReference>
<comment type="similarity">
    <text evidence="2">Belongs to the WhiB family.</text>
</comment>
<protein>
    <submittedName>
        <fullName evidence="12">WhiB family transcription factor</fullName>
    </submittedName>
</protein>
<organism evidence="12 13">
    <name type="scientific">Streptomyces phage Starbow</name>
    <dbReference type="NCBI Taxonomy" id="2283266"/>
    <lineage>
        <taxon>Viruses</taxon>
        <taxon>Duplodnaviria</taxon>
        <taxon>Heunggongvirae</taxon>
        <taxon>Uroviricota</taxon>
        <taxon>Caudoviricetes</taxon>
        <taxon>Stanwilliamsviridae</taxon>
        <taxon>Boydwoodruffvirinae</taxon>
        <taxon>Karimacvirus</taxon>
        <taxon>Karimacvirus karimac</taxon>
        <taxon>Streptomyces virus Karimac</taxon>
    </lineage>
</organism>
<evidence type="ECO:0000256" key="2">
    <source>
        <dbReference type="ARBA" id="ARBA00006597"/>
    </source>
</evidence>
<keyword evidence="10" id="KW-0804">Transcription</keyword>
<dbReference type="PROSITE" id="PS51674">
    <property type="entry name" value="4FE4S_WBL"/>
    <property type="match status" value="1"/>
</dbReference>
<keyword evidence="9" id="KW-1015">Disulfide bond</keyword>
<dbReference type="Pfam" id="PF02467">
    <property type="entry name" value="Whib"/>
    <property type="match status" value="1"/>
</dbReference>
<dbReference type="GO" id="GO:0047134">
    <property type="term" value="F:protein-disulfide reductase [NAD(P)H] activity"/>
    <property type="evidence" value="ECO:0007669"/>
    <property type="project" value="TreeGrafter"/>
</dbReference>
<evidence type="ECO:0000313" key="13">
    <source>
        <dbReference type="Proteomes" id="UP000259040"/>
    </source>
</evidence>
<evidence type="ECO:0000259" key="11">
    <source>
        <dbReference type="PROSITE" id="PS51674"/>
    </source>
</evidence>
<evidence type="ECO:0000256" key="10">
    <source>
        <dbReference type="ARBA" id="ARBA00023163"/>
    </source>
</evidence>
<name>A0A345M875_9CAUD</name>
<dbReference type="GO" id="GO:0045892">
    <property type="term" value="P:negative regulation of DNA-templated transcription"/>
    <property type="evidence" value="ECO:0007669"/>
    <property type="project" value="TreeGrafter"/>
</dbReference>
<evidence type="ECO:0000256" key="5">
    <source>
        <dbReference type="ARBA" id="ARBA00023004"/>
    </source>
</evidence>
<evidence type="ECO:0000256" key="1">
    <source>
        <dbReference type="ARBA" id="ARBA00001966"/>
    </source>
</evidence>
<dbReference type="InterPro" id="IPR003482">
    <property type="entry name" value="Whib"/>
</dbReference>
<feature type="domain" description="4Fe-4S Wbl-type" evidence="11">
    <location>
        <begin position="31"/>
        <end position="90"/>
    </location>
</feature>
<sequence length="112" mass="12809">MGSGGYLLAMSGILEQRGISPDEVQWEDLALCRGLPTSFFFETYEEDKISARYVDEMCLRCPVMKQCAMAAKENSGFGVWGGVYWNAARVDKYRNAHKTPETWERIKERLSE</sequence>
<keyword evidence="8" id="KW-0238">DNA-binding</keyword>
<evidence type="ECO:0000313" key="12">
    <source>
        <dbReference type="EMBL" id="AXH66696.1"/>
    </source>
</evidence>
<evidence type="ECO:0000256" key="9">
    <source>
        <dbReference type="ARBA" id="ARBA00023157"/>
    </source>
</evidence>
<reference evidence="12 13" key="1">
    <citation type="submission" date="2018-07" db="EMBL/GenBank/DDBJ databases">
        <authorList>
            <person name="Boyd E.M."/>
            <person name="Barkley D.B."/>
            <person name="Naeem H."/>
            <person name="Vanhorne R."/>
            <person name="Nayek S."/>
            <person name="Layton S.R."/>
            <person name="Hughes L.E."/>
            <person name="Garlena R.A."/>
            <person name="Russell D.A."/>
            <person name="Pope W.H."/>
            <person name="Jacobs-Sera D."/>
            <person name="Hatfull G.F."/>
        </authorList>
    </citation>
    <scope>NUCLEOTIDE SEQUENCE [LARGE SCALE GENOMIC DNA]</scope>
</reference>
<accession>A0A345M875</accession>
<evidence type="ECO:0000256" key="6">
    <source>
        <dbReference type="ARBA" id="ARBA00023014"/>
    </source>
</evidence>
<gene>
    <name evidence="12" type="primary">232</name>
    <name evidence="12" type="ORF">SEA_STARBOW_232</name>
</gene>
<evidence type="ECO:0000256" key="3">
    <source>
        <dbReference type="ARBA" id="ARBA00022485"/>
    </source>
</evidence>
<evidence type="ECO:0000256" key="7">
    <source>
        <dbReference type="ARBA" id="ARBA00023015"/>
    </source>
</evidence>
<dbReference type="InterPro" id="IPR034768">
    <property type="entry name" value="4FE4S_WBL"/>
</dbReference>
<proteinExistence type="inferred from homology"/>
<keyword evidence="4" id="KW-0479">Metal-binding</keyword>
<keyword evidence="7" id="KW-0805">Transcription regulation</keyword>
<dbReference type="PANTHER" id="PTHR38839">
    <property type="entry name" value="TRANSCRIPTIONAL REGULATOR WHID-RELATED"/>
    <property type="match status" value="1"/>
</dbReference>
<dbReference type="GO" id="GO:0046872">
    <property type="term" value="F:metal ion binding"/>
    <property type="evidence" value="ECO:0007669"/>
    <property type="project" value="UniProtKB-KW"/>
</dbReference>
<keyword evidence="5" id="KW-0408">Iron</keyword>
<keyword evidence="6" id="KW-0411">Iron-sulfur</keyword>
<keyword evidence="3" id="KW-0004">4Fe-4S</keyword>
<dbReference type="EMBL" id="MH576964">
    <property type="protein sequence ID" value="AXH66696.1"/>
    <property type="molecule type" value="Genomic_DNA"/>
</dbReference>
<evidence type="ECO:0000256" key="4">
    <source>
        <dbReference type="ARBA" id="ARBA00022723"/>
    </source>
</evidence>